<feature type="region of interest" description="Disordered" evidence="1">
    <location>
        <begin position="396"/>
        <end position="420"/>
    </location>
</feature>
<dbReference type="AlphaFoldDB" id="A0A836KPY8"/>
<gene>
    <name evidence="2" type="ORF">LSCM1_04881</name>
</gene>
<dbReference type="RefSeq" id="XP_067180137.1">
    <property type="nucleotide sequence ID" value="XM_067322364.1"/>
</dbReference>
<dbReference type="EMBL" id="JAFEUZ010000014">
    <property type="protein sequence ID" value="KAG5483334.1"/>
    <property type="molecule type" value="Genomic_DNA"/>
</dbReference>
<organism evidence="2 3">
    <name type="scientific">Leishmania martiniquensis</name>
    <dbReference type="NCBI Taxonomy" id="1580590"/>
    <lineage>
        <taxon>Eukaryota</taxon>
        <taxon>Discoba</taxon>
        <taxon>Euglenozoa</taxon>
        <taxon>Kinetoplastea</taxon>
        <taxon>Metakinetoplastina</taxon>
        <taxon>Trypanosomatida</taxon>
        <taxon>Trypanosomatidae</taxon>
        <taxon>Leishmaniinae</taxon>
        <taxon>Leishmania</taxon>
    </lineage>
</organism>
<feature type="region of interest" description="Disordered" evidence="1">
    <location>
        <begin position="313"/>
        <end position="346"/>
    </location>
</feature>
<feature type="compositionally biased region" description="Low complexity" evidence="1">
    <location>
        <begin position="326"/>
        <end position="346"/>
    </location>
</feature>
<feature type="compositionally biased region" description="Pro residues" evidence="1">
    <location>
        <begin position="402"/>
        <end position="417"/>
    </location>
</feature>
<dbReference type="Proteomes" id="UP000673552">
    <property type="component" value="Unassembled WGS sequence"/>
</dbReference>
<sequence>MLLTTEEVQTITLNAKSVHKYADQAFFPAEINKVGARIGDQPFLSFFVRYHHLHAPERYSWSRVRRVMLLEDVMATQKASTPPLVTSPTIEWRGKTFWVCFAVEAVQPQSSSSLTSNETAEEEIVTLPQLSNTVPTEDEVLAFCVASANRRPTEVYADGVPGEAPDAPPAVRPVEQGSLSRPEGEEGADQPQSPATALDLRSFVPTPRQVELLRQYKKQHLTHHQWTEEEIEESKALRQRYCTMGVATAPVRAVAYMQHQRVEERKQQQQQQQRQKHALATSSSCGAASQALNASQIVEVDLTQARVASMTAESADSQAMTQTQHSTLSAVPPTSPSAAASATDTPLSPFLPRSVLRAQRQQLHPALITPTLGNNVPADGPFSGLLLGGGAAASFSQLPVSQTPPPETQRSASPPPGSLSALPQHLSQLRAVEESFYQYISDESRSANLNRLAEITKRNSETNARNRRRGIANERRLERKGNLLESCGLWITDDKERASKAEDYVKAQAGEASSAKKNDESATAASALTGDTASGDGAGAAKNAEDVFVEWFKAYHDAQRLSFADCADSDPLADGGDADIAPLLQAAADPESDKAHSTSSAGAATDAMRLGRRQGRRLLPNRLRTEDNSPALVQAQLVHRSTVRMAKRAREG</sequence>
<evidence type="ECO:0000256" key="1">
    <source>
        <dbReference type="SAM" id="MobiDB-lite"/>
    </source>
</evidence>
<feature type="region of interest" description="Disordered" evidence="1">
    <location>
        <begin position="155"/>
        <end position="199"/>
    </location>
</feature>
<reference evidence="3" key="2">
    <citation type="journal article" date="2021" name="Sci. Data">
        <title>Chromosome-scale genome sequencing, assembly and annotation of six genomes from subfamily Leishmaniinae.</title>
        <authorList>
            <person name="Almutairi H."/>
            <person name="Urbaniak M.D."/>
            <person name="Bates M.D."/>
            <person name="Jariyapan N."/>
            <person name="Kwakye-Nuako G."/>
            <person name="Thomaz Soccol V."/>
            <person name="Al-Salem W.S."/>
            <person name="Dillon R.J."/>
            <person name="Bates P.A."/>
            <person name="Gatherer D."/>
        </authorList>
    </citation>
    <scope>NUCLEOTIDE SEQUENCE [LARGE SCALE GENOMIC DNA]</scope>
</reference>
<keyword evidence="3" id="KW-1185">Reference proteome</keyword>
<dbReference type="OrthoDB" id="252252at2759"/>
<evidence type="ECO:0000313" key="3">
    <source>
        <dbReference type="Proteomes" id="UP000673552"/>
    </source>
</evidence>
<evidence type="ECO:0000313" key="2">
    <source>
        <dbReference type="EMBL" id="KAG5483334.1"/>
    </source>
</evidence>
<feature type="region of interest" description="Disordered" evidence="1">
    <location>
        <begin position="260"/>
        <end position="282"/>
    </location>
</feature>
<name>A0A836KPY8_9TRYP</name>
<dbReference type="KEGG" id="lmat:92514876"/>
<feature type="region of interest" description="Disordered" evidence="1">
    <location>
        <begin position="588"/>
        <end position="633"/>
    </location>
</feature>
<accession>A0A836KPY8</accession>
<proteinExistence type="predicted"/>
<comment type="caution">
    <text evidence="2">The sequence shown here is derived from an EMBL/GenBank/DDBJ whole genome shotgun (WGS) entry which is preliminary data.</text>
</comment>
<protein>
    <submittedName>
        <fullName evidence="2">Uncharacterized protein</fullName>
    </submittedName>
</protein>
<dbReference type="GeneID" id="92514876"/>
<feature type="compositionally biased region" description="Polar residues" evidence="1">
    <location>
        <begin position="313"/>
        <end position="325"/>
    </location>
</feature>
<reference evidence="3" key="1">
    <citation type="journal article" date="2021" name="Microbiol. Resour. Announc.">
        <title>LGAAP: Leishmaniinae Genome Assembly and Annotation Pipeline.</title>
        <authorList>
            <person name="Almutairi H."/>
            <person name="Urbaniak M.D."/>
            <person name="Bates M.D."/>
            <person name="Jariyapan N."/>
            <person name="Kwakye-Nuako G."/>
            <person name="Thomaz-Soccol V."/>
            <person name="Al-Salem W.S."/>
            <person name="Dillon R.J."/>
            <person name="Bates P.A."/>
            <person name="Gatherer D."/>
        </authorList>
    </citation>
    <scope>NUCLEOTIDE SEQUENCE [LARGE SCALE GENOMIC DNA]</scope>
</reference>